<keyword evidence="4" id="KW-0132">Cell division</keyword>
<evidence type="ECO:0000259" key="3">
    <source>
        <dbReference type="PROSITE" id="PS51724"/>
    </source>
</evidence>
<reference evidence="4" key="1">
    <citation type="submission" date="2011-11" db="EMBL/GenBank/DDBJ databases">
        <title>Improved High-Quality Draft sequence of Desulfovibrio sp. U5L.</title>
        <authorList>
            <consortium name="US DOE Joint Genome Institute"/>
            <person name="Lucas S."/>
            <person name="Han J."/>
            <person name="Lapidus A."/>
            <person name="Cheng J.-F."/>
            <person name="Goodwin L."/>
            <person name="Pitluck S."/>
            <person name="Peters L."/>
            <person name="Ovchinnikova G."/>
            <person name="Held B."/>
            <person name="Detter J.C."/>
            <person name="Han C."/>
            <person name="Tapia R."/>
            <person name="Land M."/>
            <person name="Hauser L."/>
            <person name="Kyrpides N."/>
            <person name="Ivanova N."/>
            <person name="Pagani I."/>
            <person name="Gabster J."/>
            <person name="Walker C."/>
            <person name="Stolyar S."/>
            <person name="Stahl D."/>
            <person name="Arkin A."/>
            <person name="Dehal P."/>
            <person name="Hazen T."/>
            <person name="Woyke T."/>
        </authorList>
    </citation>
    <scope>NUCLEOTIDE SEQUENCE [LARGE SCALE GENOMIC DNA]</scope>
    <source>
        <strain evidence="4">U5L</strain>
    </source>
</reference>
<dbReference type="GO" id="GO:0042834">
    <property type="term" value="F:peptidoglycan binding"/>
    <property type="evidence" value="ECO:0007669"/>
    <property type="project" value="InterPro"/>
</dbReference>
<dbReference type="AlphaFoldDB" id="I2PYQ1"/>
<keyword evidence="2" id="KW-0732">Signal</keyword>
<dbReference type="HOGENOM" id="CLU_743417_0_0_7"/>
<dbReference type="eggNOG" id="ENOG50317WC">
    <property type="taxonomic scope" value="Bacteria"/>
</dbReference>
<proteinExistence type="predicted"/>
<dbReference type="Gene3D" id="3.30.70.1070">
    <property type="entry name" value="Sporulation related repeat"/>
    <property type="match status" value="1"/>
</dbReference>
<feature type="compositionally biased region" description="Pro residues" evidence="1">
    <location>
        <begin position="159"/>
        <end position="181"/>
    </location>
</feature>
<feature type="domain" description="SPOR" evidence="3">
    <location>
        <begin position="333"/>
        <end position="412"/>
    </location>
</feature>
<protein>
    <submittedName>
        <fullName evidence="4">Cell division protein</fullName>
    </submittedName>
</protein>
<feature type="region of interest" description="Disordered" evidence="1">
    <location>
        <begin position="219"/>
        <end position="295"/>
    </location>
</feature>
<dbReference type="Gene3D" id="2.60.40.2390">
    <property type="match status" value="1"/>
</dbReference>
<dbReference type="SUPFAM" id="SSF110997">
    <property type="entry name" value="Sporulation related repeat"/>
    <property type="match status" value="1"/>
</dbReference>
<feature type="chain" id="PRO_5003663400" evidence="2">
    <location>
        <begin position="29"/>
        <end position="423"/>
    </location>
</feature>
<name>I2PYQ1_9BACT</name>
<accession>I2PYQ1</accession>
<dbReference type="Pfam" id="PF05036">
    <property type="entry name" value="SPOR"/>
    <property type="match status" value="1"/>
</dbReference>
<evidence type="ECO:0000256" key="1">
    <source>
        <dbReference type="SAM" id="MobiDB-lite"/>
    </source>
</evidence>
<keyword evidence="4" id="KW-0131">Cell cycle</keyword>
<evidence type="ECO:0000313" key="4">
    <source>
        <dbReference type="EMBL" id="EIG52657.1"/>
    </source>
</evidence>
<dbReference type="EMBL" id="JH600068">
    <property type="protein sequence ID" value="EIG52657.1"/>
    <property type="molecule type" value="Genomic_DNA"/>
</dbReference>
<dbReference type="InterPro" id="IPR007730">
    <property type="entry name" value="SPOR-like_dom"/>
</dbReference>
<feature type="compositionally biased region" description="Low complexity" evidence="1">
    <location>
        <begin position="219"/>
        <end position="253"/>
    </location>
</feature>
<feature type="compositionally biased region" description="Pro residues" evidence="1">
    <location>
        <begin position="190"/>
        <end position="206"/>
    </location>
</feature>
<feature type="region of interest" description="Disordered" evidence="1">
    <location>
        <begin position="157"/>
        <end position="206"/>
    </location>
</feature>
<feature type="signal peptide" evidence="2">
    <location>
        <begin position="1"/>
        <end position="28"/>
    </location>
</feature>
<sequence>MGPMGCDAARLCLAVLLLLSLARPDAFAADRPEKAVLEMCGPFSVEPGLAEPWPGAKAVRPGRPVGPADKGFGCRFTLAGKPGGGPVRVEARLTRPTGTGRPAVERWFVTARRGEPAVAAYALFPPGRATPGDWTLELFAGDRRLAGETFTVLAAVEDVPPPPDQTAPEKSPPPSDPAKPADPPDRADPALPPGPVPESAPAPPAEVAPLALPLPAASAPVQAAGPPPVARSASVASPAPAAHPVTSARVPAAHPAPTPVAPAKDAPAPAVPPAPGPTKKDSAHPATPVPFRPAPPVPFRPAPVVSAGAAPAPAGPLPVASPPTAPAPVAGNKAGPPAYALQTGLFTEAPNAEAQAARLRSRGMPACVAVEGQGGGRRYRVLAGRFGDARVADRARGEVRTIVGATPLVTRLDAGQLAGLRCH</sequence>
<evidence type="ECO:0000256" key="2">
    <source>
        <dbReference type="SAM" id="SignalP"/>
    </source>
</evidence>
<dbReference type="GO" id="GO:0051301">
    <property type="term" value="P:cell division"/>
    <property type="evidence" value="ECO:0007669"/>
    <property type="project" value="UniProtKB-KW"/>
</dbReference>
<dbReference type="PROSITE" id="PS51724">
    <property type="entry name" value="SPOR"/>
    <property type="match status" value="1"/>
</dbReference>
<dbReference type="STRING" id="596152.DesU5LDRAFT_0956"/>
<dbReference type="InterPro" id="IPR036680">
    <property type="entry name" value="SPOR-like_sf"/>
</dbReference>
<gene>
    <name evidence="4" type="ORF">DesU5LDRAFT_0956</name>
</gene>
<organism evidence="4">
    <name type="scientific">Desulfovibrio sp. U5L</name>
    <dbReference type="NCBI Taxonomy" id="596152"/>
    <lineage>
        <taxon>Bacteria</taxon>
        <taxon>Pseudomonadati</taxon>
        <taxon>Thermodesulfobacteriota</taxon>
        <taxon>Desulfovibrionia</taxon>
        <taxon>Desulfovibrionales</taxon>
        <taxon>Desulfovibrionaceae</taxon>
        <taxon>Desulfovibrio</taxon>
    </lineage>
</organism>